<name>A0ABW2YZY8_9SPHI</name>
<dbReference type="PANTHER" id="PTHR13833:SF71">
    <property type="entry name" value="NHL DOMAIN-CONTAINING PROTEIN"/>
    <property type="match status" value="1"/>
</dbReference>
<dbReference type="Gene3D" id="2.120.10.30">
    <property type="entry name" value="TolB, C-terminal domain"/>
    <property type="match status" value="2"/>
</dbReference>
<dbReference type="InterPro" id="IPR011042">
    <property type="entry name" value="6-blade_b-propeller_TolB-like"/>
</dbReference>
<dbReference type="InterPro" id="IPR013783">
    <property type="entry name" value="Ig-like_fold"/>
</dbReference>
<proteinExistence type="predicted"/>
<dbReference type="Gene3D" id="2.60.40.10">
    <property type="entry name" value="Immunoglobulins"/>
    <property type="match status" value="1"/>
</dbReference>
<evidence type="ECO:0008006" key="3">
    <source>
        <dbReference type="Google" id="ProtNLM"/>
    </source>
</evidence>
<keyword evidence="2" id="KW-1185">Reference proteome</keyword>
<evidence type="ECO:0000313" key="1">
    <source>
        <dbReference type="EMBL" id="MFD0752033.1"/>
    </source>
</evidence>
<sequence>MKVLNKYAFTCITFLLLLSGLLFISGCKKHKEPYPDDTKTVTDTEPVVTGTMGGGNFGPPNSGFIVVGRNFSKDFRESKIMFGNLTANAIAGDESFISVNVPDNAVPGGYGITVITNGKSIVVQGMGFGVEAPKPKLADWLRVAGAMRGSKMAIYGYTFSSNIARTKVTLNGSPVVIDSVDVGAVYFTIPNNATSGELVLTTYDNLVMSYDKDFKILPSTLTSVSTGASRLKNISIDAAGNFYGTVNNTVVQVTTSGVTTTLATIGNVSTLILGSTAVDASGNIYVSSGTSYTANGKFEPTENSFKIFKITPAGTLSVFAGSTQGFTDAQGVNAKFLSPTCLTIDPSTGNLYVNDAKVIRKITPAGEVSTFAGHNESSGHGDVFVNGLVQFDGQGVAARFVDITAMVFDTKTNTLYLTDGGGRTFRKVTASGLVSTIPLSLEGGLGSNTIIINSSLVTNMAVNATGTIYLSNGRYLYKIKDAVSSNTYLNPVSGSDITGLTMDNAGNIYVSNAKNFPFYPSIGAIYKIVP</sequence>
<evidence type="ECO:0000313" key="2">
    <source>
        <dbReference type="Proteomes" id="UP001596958"/>
    </source>
</evidence>
<dbReference type="InterPro" id="IPR014756">
    <property type="entry name" value="Ig_E-set"/>
</dbReference>
<protein>
    <recommendedName>
        <fullName evidence="3">IPT/TIG domain-containing protein</fullName>
    </recommendedName>
</protein>
<dbReference type="PROSITE" id="PS51257">
    <property type="entry name" value="PROKAR_LIPOPROTEIN"/>
    <property type="match status" value="1"/>
</dbReference>
<dbReference type="PANTHER" id="PTHR13833">
    <property type="match status" value="1"/>
</dbReference>
<dbReference type="SUPFAM" id="SSF81296">
    <property type="entry name" value="E set domains"/>
    <property type="match status" value="1"/>
</dbReference>
<dbReference type="EMBL" id="JBHTHU010000022">
    <property type="protein sequence ID" value="MFD0752033.1"/>
    <property type="molecule type" value="Genomic_DNA"/>
</dbReference>
<gene>
    <name evidence="1" type="ORF">ACFQZS_17900</name>
</gene>
<dbReference type="RefSeq" id="WP_377102359.1">
    <property type="nucleotide sequence ID" value="NZ_JBHTHU010000022.1"/>
</dbReference>
<organism evidence="1 2">
    <name type="scientific">Mucilaginibacter calamicampi</name>
    <dbReference type="NCBI Taxonomy" id="1302352"/>
    <lineage>
        <taxon>Bacteria</taxon>
        <taxon>Pseudomonadati</taxon>
        <taxon>Bacteroidota</taxon>
        <taxon>Sphingobacteriia</taxon>
        <taxon>Sphingobacteriales</taxon>
        <taxon>Sphingobacteriaceae</taxon>
        <taxon>Mucilaginibacter</taxon>
    </lineage>
</organism>
<dbReference type="SUPFAM" id="SSF63829">
    <property type="entry name" value="Calcium-dependent phosphotriesterase"/>
    <property type="match status" value="1"/>
</dbReference>
<reference evidence="2" key="1">
    <citation type="journal article" date="2019" name="Int. J. Syst. Evol. Microbiol.">
        <title>The Global Catalogue of Microorganisms (GCM) 10K type strain sequencing project: providing services to taxonomists for standard genome sequencing and annotation.</title>
        <authorList>
            <consortium name="The Broad Institute Genomics Platform"/>
            <consortium name="The Broad Institute Genome Sequencing Center for Infectious Disease"/>
            <person name="Wu L."/>
            <person name="Ma J."/>
        </authorList>
    </citation>
    <scope>NUCLEOTIDE SEQUENCE [LARGE SCALE GENOMIC DNA]</scope>
    <source>
        <strain evidence="2">CCUG 63418</strain>
    </source>
</reference>
<accession>A0ABW2YZY8</accession>
<dbReference type="Proteomes" id="UP001596958">
    <property type="component" value="Unassembled WGS sequence"/>
</dbReference>
<comment type="caution">
    <text evidence="1">The sequence shown here is derived from an EMBL/GenBank/DDBJ whole genome shotgun (WGS) entry which is preliminary data.</text>
</comment>